<evidence type="ECO:0000313" key="2">
    <source>
        <dbReference type="Proteomes" id="UP000005090"/>
    </source>
</evidence>
<reference evidence="1 2" key="1">
    <citation type="journal article" date="2013" name="Genome Announc.">
        <title>Genome Sequence of the Obligate Gammaproteobacterial Methanotroph Methylomicrobium album Strain BG8.</title>
        <authorList>
            <person name="Kits K.D."/>
            <person name="Kalyuzhnaya M.G."/>
            <person name="Klotz M.G."/>
            <person name="Jetten M.S."/>
            <person name="Op den Camp H.J."/>
            <person name="Vuilleumier S."/>
            <person name="Bringel F."/>
            <person name="Dispirito A.A."/>
            <person name="Murrell J.C."/>
            <person name="Bruce D."/>
            <person name="Cheng J.F."/>
            <person name="Copeland A."/>
            <person name="Goodwin L."/>
            <person name="Hauser L."/>
            <person name="Lajus A."/>
            <person name="Land M.L."/>
            <person name="Lapidus A."/>
            <person name="Lucas S."/>
            <person name="Medigue C."/>
            <person name="Pitluck S."/>
            <person name="Woyke T."/>
            <person name="Zeytun A."/>
            <person name="Stein L.Y."/>
        </authorList>
    </citation>
    <scope>NUCLEOTIDE SEQUENCE [LARGE SCALE GENOMIC DNA]</scope>
    <source>
        <strain evidence="1 2">BG8</strain>
    </source>
</reference>
<dbReference type="Proteomes" id="UP000005090">
    <property type="component" value="Chromosome"/>
</dbReference>
<evidence type="ECO:0000313" key="1">
    <source>
        <dbReference type="EMBL" id="EIC30666.1"/>
    </source>
</evidence>
<keyword evidence="2" id="KW-1185">Reference proteome</keyword>
<dbReference type="eggNOG" id="COG1541">
    <property type="taxonomic scope" value="Bacteria"/>
</dbReference>
<dbReference type="HOGENOM" id="CLU_535023_0_0_6"/>
<dbReference type="AlphaFoldDB" id="H8GME2"/>
<evidence type="ECO:0008006" key="3">
    <source>
        <dbReference type="Google" id="ProtNLM"/>
    </source>
</evidence>
<dbReference type="InterPro" id="IPR042099">
    <property type="entry name" value="ANL_N_sf"/>
</dbReference>
<dbReference type="Gene3D" id="3.40.50.12780">
    <property type="entry name" value="N-terminal domain of ligase-like"/>
    <property type="match status" value="1"/>
</dbReference>
<proteinExistence type="predicted"/>
<accession>H8GME2</accession>
<gene>
    <name evidence="1" type="ORF">Metal_2986</name>
</gene>
<dbReference type="EMBL" id="CM001475">
    <property type="protein sequence ID" value="EIC30666.1"/>
    <property type="molecule type" value="Genomic_DNA"/>
</dbReference>
<dbReference type="PANTHER" id="PTHR43845">
    <property type="entry name" value="BLR5969 PROTEIN"/>
    <property type="match status" value="1"/>
</dbReference>
<dbReference type="STRING" id="686340.Metal_2986"/>
<dbReference type="SUPFAM" id="SSF56801">
    <property type="entry name" value="Acetyl-CoA synthetase-like"/>
    <property type="match status" value="1"/>
</dbReference>
<dbReference type="RefSeq" id="WP_005373401.1">
    <property type="nucleotide sequence ID" value="NZ_CM001475.1"/>
</dbReference>
<dbReference type="PANTHER" id="PTHR43845:SF1">
    <property type="entry name" value="BLR5969 PROTEIN"/>
    <property type="match status" value="1"/>
</dbReference>
<name>H8GME2_METAL</name>
<sequence>MNTDRPPLVVEKLSAFLTTPLETILRRRIAADPSRHALQLFKTAAAEVPAYRLFLQERGIDPDSIVAGGGFASLPLMDKANYMHKYPLPARCKDGLLAACDRLAVSSGSTGIPTFWPRAMTDELDIASHFEHVFRHSFRADRRATLAVVCFPLGNWVGGVFTASCCWHLAQKGYPLTVATPGNKPDEILRVVRELGPFFEQTVLLGYPPFVKDVIDTGAAQGLDWSTLHIKFVFAGEVFSEEWRSLMLQRVGSAAPCHGSASLYGTADGGVLGNETPLSIAIRRFLSEHPDVARELFGESRLPTLVQYDPVSRYFELIDENTLAVTGDNGVPLIRYHIADRGGLIGHDELIAFLQARGLAALENYGFQGEAFPLPFVWIFGRADFTVSFYGANIYPENVVVGLEQPELANRVSGKFVMEVKNDRNGSEFLCIAVELLPGVMADAGIEAAAASAVHTQLLRLNSEFANYVPPPRQMPRIELRPFGDPEYFPVGVKHRYTRRQTPA</sequence>
<protein>
    <recommendedName>
        <fullName evidence="3">Coenzyme F390 synthetase</fullName>
    </recommendedName>
</protein>
<organism evidence="1 2">
    <name type="scientific">Methylomicrobium album BG8</name>
    <dbReference type="NCBI Taxonomy" id="686340"/>
    <lineage>
        <taxon>Bacteria</taxon>
        <taxon>Pseudomonadati</taxon>
        <taxon>Pseudomonadota</taxon>
        <taxon>Gammaproteobacteria</taxon>
        <taxon>Methylococcales</taxon>
        <taxon>Methylococcaceae</taxon>
        <taxon>Methylomicrobium</taxon>
    </lineage>
</organism>